<dbReference type="RefSeq" id="WP_119548782.1">
    <property type="nucleotide sequence ID" value="NZ_QXIR01000031.1"/>
</dbReference>
<organism evidence="2 3">
    <name type="scientific">Bacillus salacetis</name>
    <dbReference type="NCBI Taxonomy" id="2315464"/>
    <lineage>
        <taxon>Bacteria</taxon>
        <taxon>Bacillati</taxon>
        <taxon>Bacillota</taxon>
        <taxon>Bacilli</taxon>
        <taxon>Bacillales</taxon>
        <taxon>Bacillaceae</taxon>
        <taxon>Bacillus</taxon>
    </lineage>
</organism>
<dbReference type="PANTHER" id="PTHR46211">
    <property type="entry name" value="GLYCEROPHOSPHORYL DIESTER PHOSPHODIESTERASE"/>
    <property type="match status" value="1"/>
</dbReference>
<sequence length="298" mass="32713">MTIRILLSLFLSFTVFCLLNGITESLVGKQADDTLIVAHRGASALAPENTISAFDMAVSLGADYIEVDVQMTKDGMLVAMHDVTVNRTTNGSGRIKSLTYEELAALDAGSWFSPKFKGERVPALETILERYIGRIGILIEIKHPSIYPGIEEELASALSNKLPEDGPPSPLIVQSFDRQSIQEFHRLLPVIPTGIIVGDSEFSSGEDLFAIDGFATFINPKAALVDADFMQRAKERNLNVLTWTVSDSKTAQSLRNLNVNGIITNYPAEQYYTSVSFLEKTSLLVSAITFLAMLFIKK</sequence>
<dbReference type="GO" id="GO:0006629">
    <property type="term" value="P:lipid metabolic process"/>
    <property type="evidence" value="ECO:0007669"/>
    <property type="project" value="InterPro"/>
</dbReference>
<evidence type="ECO:0000313" key="3">
    <source>
        <dbReference type="Proteomes" id="UP000265801"/>
    </source>
</evidence>
<reference evidence="2 3" key="1">
    <citation type="submission" date="2018-09" db="EMBL/GenBank/DDBJ databases">
        <title>Bacillus saliacetes sp. nov., isolated from Thai shrimp paste (Ka-pi).</title>
        <authorList>
            <person name="Daroonpunt R."/>
            <person name="Tanasupawat S."/>
            <person name="Yiamsombut S."/>
        </authorList>
    </citation>
    <scope>NUCLEOTIDE SEQUENCE [LARGE SCALE GENOMIC DNA]</scope>
    <source>
        <strain evidence="2 3">SKP7-4</strain>
    </source>
</reference>
<keyword evidence="3" id="KW-1185">Reference proteome</keyword>
<dbReference type="SUPFAM" id="SSF51695">
    <property type="entry name" value="PLC-like phosphodiesterases"/>
    <property type="match status" value="1"/>
</dbReference>
<dbReference type="OrthoDB" id="384721at2"/>
<accession>A0A3A1QUU2</accession>
<evidence type="ECO:0000259" key="1">
    <source>
        <dbReference type="PROSITE" id="PS51704"/>
    </source>
</evidence>
<gene>
    <name evidence="2" type="ORF">D3H55_18500</name>
</gene>
<dbReference type="AlphaFoldDB" id="A0A3A1QUU2"/>
<protein>
    <submittedName>
        <fullName evidence="2">Glycerophosphodiester phosphodiesterase</fullName>
    </submittedName>
</protein>
<dbReference type="PANTHER" id="PTHR46211:SF1">
    <property type="entry name" value="GLYCEROPHOSPHODIESTER PHOSPHODIESTERASE, CYTOPLASMIC"/>
    <property type="match status" value="1"/>
</dbReference>
<dbReference type="InterPro" id="IPR017946">
    <property type="entry name" value="PLC-like_Pdiesterase_TIM-brl"/>
</dbReference>
<proteinExistence type="predicted"/>
<feature type="domain" description="GP-PDE" evidence="1">
    <location>
        <begin position="34"/>
        <end position="274"/>
    </location>
</feature>
<comment type="caution">
    <text evidence="2">The sequence shown here is derived from an EMBL/GenBank/DDBJ whole genome shotgun (WGS) entry which is preliminary data.</text>
</comment>
<dbReference type="PROSITE" id="PS51704">
    <property type="entry name" value="GP_PDE"/>
    <property type="match status" value="1"/>
</dbReference>
<dbReference type="Gene3D" id="3.20.20.190">
    <property type="entry name" value="Phosphatidylinositol (PI) phosphodiesterase"/>
    <property type="match status" value="1"/>
</dbReference>
<name>A0A3A1QUU2_9BACI</name>
<dbReference type="Proteomes" id="UP000265801">
    <property type="component" value="Unassembled WGS sequence"/>
</dbReference>
<dbReference type="EMBL" id="QXIR01000031">
    <property type="protein sequence ID" value="RIW29589.1"/>
    <property type="molecule type" value="Genomic_DNA"/>
</dbReference>
<dbReference type="GO" id="GO:0008081">
    <property type="term" value="F:phosphoric diester hydrolase activity"/>
    <property type="evidence" value="ECO:0007669"/>
    <property type="project" value="InterPro"/>
</dbReference>
<dbReference type="InterPro" id="IPR030395">
    <property type="entry name" value="GP_PDE_dom"/>
</dbReference>
<dbReference type="Pfam" id="PF03009">
    <property type="entry name" value="GDPD"/>
    <property type="match status" value="1"/>
</dbReference>
<evidence type="ECO:0000313" key="2">
    <source>
        <dbReference type="EMBL" id="RIW29589.1"/>
    </source>
</evidence>